<dbReference type="PANTHER" id="PTHR35802:SF1">
    <property type="entry name" value="PROTEASE SYNTHASE AND SPORULATION PROTEIN PAI 2"/>
    <property type="match status" value="1"/>
</dbReference>
<keyword evidence="2" id="KW-1185">Reference proteome</keyword>
<gene>
    <name evidence="1" type="ORF">DL238_13025</name>
</gene>
<dbReference type="Gene3D" id="2.30.110.10">
    <property type="entry name" value="Electron Transport, Fmn-binding Protein, Chain A"/>
    <property type="match status" value="1"/>
</dbReference>
<dbReference type="RefSeq" id="WP_115492655.1">
    <property type="nucleotide sequence ID" value="NZ_JACHWW010000001.1"/>
</dbReference>
<protein>
    <submittedName>
        <fullName evidence="1">FMN-binding negative transcriptional regulator</fullName>
    </submittedName>
</protein>
<proteinExistence type="predicted"/>
<dbReference type="AlphaFoldDB" id="A0A395LNG1"/>
<comment type="caution">
    <text evidence="1">The sequence shown here is derived from an EMBL/GenBank/DDBJ whole genome shotgun (WGS) entry which is preliminary data.</text>
</comment>
<dbReference type="OrthoDB" id="9794948at2"/>
<evidence type="ECO:0000313" key="1">
    <source>
        <dbReference type="EMBL" id="RDS78432.1"/>
    </source>
</evidence>
<dbReference type="InterPro" id="IPR007396">
    <property type="entry name" value="TR_PAI2-type"/>
</dbReference>
<dbReference type="EMBL" id="QRBB01000001">
    <property type="protein sequence ID" value="RDS78432.1"/>
    <property type="molecule type" value="Genomic_DNA"/>
</dbReference>
<dbReference type="Proteomes" id="UP000254101">
    <property type="component" value="Unassembled WGS sequence"/>
</dbReference>
<accession>A0A395LNG1</accession>
<dbReference type="SUPFAM" id="SSF50475">
    <property type="entry name" value="FMN-binding split barrel"/>
    <property type="match status" value="1"/>
</dbReference>
<name>A0A395LNG1_9SPHN</name>
<dbReference type="Pfam" id="PF04299">
    <property type="entry name" value="FMN_bind_2"/>
    <property type="match status" value="1"/>
</dbReference>
<dbReference type="InterPro" id="IPR012349">
    <property type="entry name" value="Split_barrel_FMN-bd"/>
</dbReference>
<dbReference type="PANTHER" id="PTHR35802">
    <property type="entry name" value="PROTEASE SYNTHASE AND SPORULATION PROTEIN PAI 2"/>
    <property type="match status" value="1"/>
</dbReference>
<sequence>MSAHSPDMLERVARLVGEYPLAWVVSRQFNASPLPLLAECNRQREIISLFGHCARHNPLCEDFAQDASGLVLFNGPEGYVSPRHVGETDWGPTWNYAVLRFRVEIEFQPEETGASVERLLGHLEGRTEARWTTAELGARYERMLDRIIAFRAHVRDCTPAFKLGQDEKKDVFAQIVTNHPDRQLAQWMREMVEGTA</sequence>
<reference evidence="1 2" key="1">
    <citation type="submission" date="2018-07" db="EMBL/GenBank/DDBJ databases">
        <title>Erythrobacter nanhaiensis sp. nov., a novel member of the genus Erythrobacter isolated from the South China Sea.</title>
        <authorList>
            <person name="Chen X."/>
            <person name="Liu J."/>
        </authorList>
    </citation>
    <scope>NUCLEOTIDE SEQUENCE [LARGE SCALE GENOMIC DNA]</scope>
    <source>
        <strain evidence="1 2">S-5</strain>
    </source>
</reference>
<organism evidence="1 2">
    <name type="scientific">Alteriqipengyuania lutimaris</name>
    <dbReference type="NCBI Taxonomy" id="1538146"/>
    <lineage>
        <taxon>Bacteria</taxon>
        <taxon>Pseudomonadati</taxon>
        <taxon>Pseudomonadota</taxon>
        <taxon>Alphaproteobacteria</taxon>
        <taxon>Sphingomonadales</taxon>
        <taxon>Erythrobacteraceae</taxon>
        <taxon>Alteriqipengyuania</taxon>
    </lineage>
</organism>
<evidence type="ECO:0000313" key="2">
    <source>
        <dbReference type="Proteomes" id="UP000254101"/>
    </source>
</evidence>